<feature type="compositionally biased region" description="Low complexity" evidence="8">
    <location>
        <begin position="78"/>
        <end position="91"/>
    </location>
</feature>
<feature type="compositionally biased region" description="Low complexity" evidence="8">
    <location>
        <begin position="182"/>
        <end position="219"/>
    </location>
</feature>
<feature type="compositionally biased region" description="Polar residues" evidence="8">
    <location>
        <begin position="1"/>
        <end position="30"/>
    </location>
</feature>
<keyword evidence="1 7" id="KW-1003">Cell membrane</keyword>
<reference evidence="9 10" key="1">
    <citation type="submission" date="2019-07" db="EMBL/GenBank/DDBJ databases">
        <title>Draft genome sequence of Brevibacterium aurantiacum XU54 isolated from Xinjiang China.</title>
        <authorList>
            <person name="Xu X."/>
        </authorList>
    </citation>
    <scope>NUCLEOTIDE SEQUENCE [LARGE SCALE GENOMIC DNA]</scope>
    <source>
        <strain evidence="9 10">XU54</strain>
    </source>
</reference>
<proteinExistence type="inferred from homology"/>
<comment type="similarity">
    <text evidence="7">Belongs to the CrgA family.</text>
</comment>
<feature type="compositionally biased region" description="Polar residues" evidence="8">
    <location>
        <begin position="229"/>
        <end position="241"/>
    </location>
</feature>
<keyword evidence="2 7" id="KW-0132">Cell division</keyword>
<sequence length="302" mass="31631">MAKSNGRTQRPQRTSRNSSKANVETKTQPNDDVEAVEDSQVEQTEDLGNENLEGDLLNLDDSSDKSDVLADDDDIDGDAGVADAGVADADASTLGDDNAAVDESAEKSTAAAAATGKKSTSKGSGSKKTAAADKADAADTADESTADAKKTEKSEKVDKAAKSDKDSKDSKDSKPAEKSETTKGASAKDSSAKGSAAKDSSAKASAAKGSSAKRTSRSGNPAKRPQGRKTASYTSQSGQQTIKPNPRWFLPVLIGLLLIGLIWLVTFYVSQGAFPVEAWQNWNILIGFAFFVAGLIMSTRWR</sequence>
<feature type="region of interest" description="Disordered" evidence="8">
    <location>
        <begin position="1"/>
        <end position="241"/>
    </location>
</feature>
<evidence type="ECO:0000256" key="2">
    <source>
        <dbReference type="ARBA" id="ARBA00022618"/>
    </source>
</evidence>
<feature type="compositionally biased region" description="Low complexity" evidence="8">
    <location>
        <begin position="49"/>
        <end position="60"/>
    </location>
</feature>
<keyword evidence="3 7" id="KW-0812">Transmembrane</keyword>
<dbReference type="Proteomes" id="UP000316406">
    <property type="component" value="Unassembled WGS sequence"/>
</dbReference>
<evidence type="ECO:0000256" key="7">
    <source>
        <dbReference type="HAMAP-Rule" id="MF_00631"/>
    </source>
</evidence>
<evidence type="ECO:0000256" key="3">
    <source>
        <dbReference type="ARBA" id="ARBA00022692"/>
    </source>
</evidence>
<dbReference type="InterPro" id="IPR009619">
    <property type="entry name" value="CrgA"/>
</dbReference>
<dbReference type="AlphaFoldDB" id="A0A556CDG3"/>
<keyword evidence="4 7" id="KW-1133">Transmembrane helix</keyword>
<comment type="subcellular location">
    <subcellularLocation>
        <location evidence="7">Cell membrane</location>
        <topology evidence="7">Multi-pass membrane protein</topology>
    </subcellularLocation>
</comment>
<comment type="function">
    <text evidence="7">Involved in cell division.</text>
</comment>
<dbReference type="GO" id="GO:0051301">
    <property type="term" value="P:cell division"/>
    <property type="evidence" value="ECO:0007669"/>
    <property type="project" value="UniProtKB-UniRule"/>
</dbReference>
<keyword evidence="5 7" id="KW-0472">Membrane</keyword>
<dbReference type="Pfam" id="PF06781">
    <property type="entry name" value="CrgA"/>
    <property type="match status" value="1"/>
</dbReference>
<feature type="transmembrane region" description="Helical" evidence="7">
    <location>
        <begin position="282"/>
        <end position="301"/>
    </location>
</feature>
<dbReference type="OrthoDB" id="5189646at2"/>
<evidence type="ECO:0000256" key="1">
    <source>
        <dbReference type="ARBA" id="ARBA00022475"/>
    </source>
</evidence>
<dbReference type="HAMAP" id="MF_00631">
    <property type="entry name" value="CrgA"/>
    <property type="match status" value="1"/>
</dbReference>
<evidence type="ECO:0000256" key="8">
    <source>
        <dbReference type="SAM" id="MobiDB-lite"/>
    </source>
</evidence>
<dbReference type="EMBL" id="VLTK01000006">
    <property type="protein sequence ID" value="TSI15481.1"/>
    <property type="molecule type" value="Genomic_DNA"/>
</dbReference>
<keyword evidence="10" id="KW-1185">Reference proteome</keyword>
<feature type="compositionally biased region" description="Low complexity" evidence="8">
    <location>
        <begin position="107"/>
        <end position="129"/>
    </location>
</feature>
<evidence type="ECO:0000256" key="4">
    <source>
        <dbReference type="ARBA" id="ARBA00022989"/>
    </source>
</evidence>
<feature type="compositionally biased region" description="Basic and acidic residues" evidence="8">
    <location>
        <begin position="146"/>
        <end position="181"/>
    </location>
</feature>
<evidence type="ECO:0000256" key="5">
    <source>
        <dbReference type="ARBA" id="ARBA00023136"/>
    </source>
</evidence>
<feature type="compositionally biased region" description="Acidic residues" evidence="8">
    <location>
        <begin position="31"/>
        <end position="48"/>
    </location>
</feature>
<feature type="transmembrane region" description="Helical" evidence="7">
    <location>
        <begin position="248"/>
        <end position="270"/>
    </location>
</feature>
<comment type="caution">
    <text evidence="9">The sequence shown here is derived from an EMBL/GenBank/DDBJ whole genome shotgun (WGS) entry which is preliminary data.</text>
</comment>
<dbReference type="GO" id="GO:0005886">
    <property type="term" value="C:plasma membrane"/>
    <property type="evidence" value="ECO:0007669"/>
    <property type="project" value="UniProtKB-SubCell"/>
</dbReference>
<evidence type="ECO:0000313" key="10">
    <source>
        <dbReference type="Proteomes" id="UP000316406"/>
    </source>
</evidence>
<protein>
    <recommendedName>
        <fullName evidence="7">Cell division protein CrgA</fullName>
    </recommendedName>
</protein>
<accession>A0A556CDG3</accession>
<dbReference type="RefSeq" id="WP_143922772.1">
    <property type="nucleotide sequence ID" value="NZ_VLTK01000006.1"/>
</dbReference>
<gene>
    <name evidence="7" type="primary">crgA</name>
    <name evidence="9" type="ORF">FO013_12030</name>
</gene>
<name>A0A556CDG3_BREAU</name>
<evidence type="ECO:0000313" key="9">
    <source>
        <dbReference type="EMBL" id="TSI15481.1"/>
    </source>
</evidence>
<evidence type="ECO:0000256" key="6">
    <source>
        <dbReference type="ARBA" id="ARBA00023306"/>
    </source>
</evidence>
<keyword evidence="6 7" id="KW-0131">Cell cycle</keyword>
<organism evidence="9 10">
    <name type="scientific">Brevibacterium aurantiacum</name>
    <dbReference type="NCBI Taxonomy" id="273384"/>
    <lineage>
        <taxon>Bacteria</taxon>
        <taxon>Bacillati</taxon>
        <taxon>Actinomycetota</taxon>
        <taxon>Actinomycetes</taxon>
        <taxon>Micrococcales</taxon>
        <taxon>Brevibacteriaceae</taxon>
        <taxon>Brevibacterium</taxon>
    </lineage>
</organism>